<dbReference type="EMBL" id="RJJD01000010">
    <property type="protein sequence ID" value="RNI25009.1"/>
    <property type="molecule type" value="Genomic_DNA"/>
</dbReference>
<evidence type="ECO:0000256" key="2">
    <source>
        <dbReference type="ARBA" id="ARBA00023004"/>
    </source>
</evidence>
<name>A0A3M9MHH4_9BACT</name>
<dbReference type="Proteomes" id="UP000272117">
    <property type="component" value="Unassembled WGS sequence"/>
</dbReference>
<dbReference type="InterPro" id="IPR034660">
    <property type="entry name" value="DinB/YfiT-like"/>
</dbReference>
<dbReference type="InterPro" id="IPR016187">
    <property type="entry name" value="CTDL_fold"/>
</dbReference>
<dbReference type="GO" id="GO:0052699">
    <property type="term" value="P:ergothioneine biosynthetic process"/>
    <property type="evidence" value="ECO:0007669"/>
    <property type="project" value="InterPro"/>
</dbReference>
<evidence type="ECO:0000256" key="3">
    <source>
        <dbReference type="ARBA" id="ARBA00037882"/>
    </source>
</evidence>
<dbReference type="Pfam" id="PF03781">
    <property type="entry name" value="FGE-sulfatase"/>
    <property type="match status" value="1"/>
</dbReference>
<proteinExistence type="predicted"/>
<evidence type="ECO:0000259" key="5">
    <source>
        <dbReference type="Pfam" id="PF12867"/>
    </source>
</evidence>
<keyword evidence="7" id="KW-1185">Reference proteome</keyword>
<keyword evidence="1" id="KW-0560">Oxidoreductase</keyword>
<protein>
    <submittedName>
        <fullName evidence="6">Ergothioneine biosynthesis protein EgtB</fullName>
    </submittedName>
</protein>
<feature type="domain" description="DinB-like" evidence="5">
    <location>
        <begin position="16"/>
        <end position="150"/>
    </location>
</feature>
<evidence type="ECO:0000313" key="6">
    <source>
        <dbReference type="EMBL" id="RNI25009.1"/>
    </source>
</evidence>
<evidence type="ECO:0000256" key="1">
    <source>
        <dbReference type="ARBA" id="ARBA00023002"/>
    </source>
</evidence>
<accession>A0A3M9MHH4</accession>
<dbReference type="InterPro" id="IPR005532">
    <property type="entry name" value="SUMF_dom"/>
</dbReference>
<evidence type="ECO:0000259" key="4">
    <source>
        <dbReference type="Pfam" id="PF03781"/>
    </source>
</evidence>
<dbReference type="NCBIfam" id="TIGR03440">
    <property type="entry name" value="egtB_TIGR03440"/>
    <property type="match status" value="1"/>
</dbReference>
<dbReference type="PANTHER" id="PTHR23150:SF36">
    <property type="entry name" value="HERCYNINE OXYGENASE"/>
    <property type="match status" value="1"/>
</dbReference>
<dbReference type="SUPFAM" id="SSF56436">
    <property type="entry name" value="C-type lectin-like"/>
    <property type="match status" value="1"/>
</dbReference>
<dbReference type="InterPro" id="IPR051043">
    <property type="entry name" value="Sulfatase_Mod_Factor_Kinase"/>
</dbReference>
<evidence type="ECO:0000313" key="7">
    <source>
        <dbReference type="Proteomes" id="UP000272117"/>
    </source>
</evidence>
<dbReference type="OrthoDB" id="9768004at2"/>
<sequence>MIPLTLNHTTSLLTRFRQIRRQTEQLCAPLTPEDTVMQPMVDVSPPKWHLGHTTWFFETFILEPHRPGYQPFHPQYAFLFNSYYNSMGSRVARSDRGTLSRPPLEDIYAYRQYVDEEMEQALNSDSFLENDQIQVLLELGLQHEQQHQELLVTDIKYILGCNPLLPAYQPKAEPALMPVSVKPPQNEWVTVPEGMYTIGFTGEGFCFDNELQAHPVYVAEFQARRTPVTNGEYLAFMEAGGYSDFRHWLDEGWQLCQQHQWQAPLYWTKQDEEWWYFTLQGLEKVDLNAPVTHVSFYEALAYANWSGHRLLTEFEWEALAQLHANPLQEGNFLESGLLQPVAAILSQDSDKVAQLLGNTWEWTYSGYFPYSGFETAPGALGEYNGKFMVNQMVLRGGSCATPQSHIRSTYRNFFHADKRWQFTGIRLAKRYS</sequence>
<dbReference type="AlphaFoldDB" id="A0A3M9MHH4"/>
<organism evidence="6 7">
    <name type="scientific">Rufibacter latericius</name>
    <dbReference type="NCBI Taxonomy" id="2487040"/>
    <lineage>
        <taxon>Bacteria</taxon>
        <taxon>Pseudomonadati</taxon>
        <taxon>Bacteroidota</taxon>
        <taxon>Cytophagia</taxon>
        <taxon>Cytophagales</taxon>
        <taxon>Hymenobacteraceae</taxon>
        <taxon>Rufibacter</taxon>
    </lineage>
</organism>
<keyword evidence="2" id="KW-0408">Iron</keyword>
<dbReference type="InterPro" id="IPR042095">
    <property type="entry name" value="SUMF_sf"/>
</dbReference>
<reference evidence="6 7" key="1">
    <citation type="submission" date="2018-11" db="EMBL/GenBank/DDBJ databases">
        <title>Rufibacter latericius sp. nov., isolated from water in Baiyang Lake.</title>
        <authorList>
            <person name="Yang Y."/>
        </authorList>
    </citation>
    <scope>NUCLEOTIDE SEQUENCE [LARGE SCALE GENOMIC DNA]</scope>
    <source>
        <strain evidence="6 7">R-22-1c-1</strain>
    </source>
</reference>
<dbReference type="InterPro" id="IPR017806">
    <property type="entry name" value="EgtB"/>
</dbReference>
<dbReference type="Gene3D" id="3.90.1580.10">
    <property type="entry name" value="paralog of FGE (formylglycine-generating enzyme)"/>
    <property type="match status" value="1"/>
</dbReference>
<dbReference type="Pfam" id="PF12867">
    <property type="entry name" value="DinB_2"/>
    <property type="match status" value="1"/>
</dbReference>
<dbReference type="PANTHER" id="PTHR23150">
    <property type="entry name" value="SULFATASE MODIFYING FACTOR 1, 2"/>
    <property type="match status" value="1"/>
</dbReference>
<feature type="domain" description="Sulfatase-modifying factor enzyme-like" evidence="4">
    <location>
        <begin position="186"/>
        <end position="429"/>
    </location>
</feature>
<dbReference type="InterPro" id="IPR024775">
    <property type="entry name" value="DinB-like"/>
</dbReference>
<dbReference type="SUPFAM" id="SSF109854">
    <property type="entry name" value="DinB/YfiT-like putative metalloenzymes"/>
    <property type="match status" value="1"/>
</dbReference>
<dbReference type="RefSeq" id="WP_123128039.1">
    <property type="nucleotide sequence ID" value="NZ_RJJD01000010.1"/>
</dbReference>
<comment type="pathway">
    <text evidence="3">Amino-acid biosynthesis; ergothioneine biosynthesis.</text>
</comment>
<comment type="caution">
    <text evidence="6">The sequence shown here is derived from an EMBL/GenBank/DDBJ whole genome shotgun (WGS) entry which is preliminary data.</text>
</comment>
<gene>
    <name evidence="6" type="ORF">EFB08_16345</name>
</gene>